<sequence>MIVKMKTRSGFDKKLYEQMVQSVESVRGSGKMGISFSGGVDSSLLAKICHDLGCDAVLLTMGFEGSHDVEFSKQIARILGMEHKIEIISVKSFPNIAKKIWNEINVDNLSWNENCIAFYYVAKLAKKYEIDTVVTANGIDELFCGYNAYRDAVSKGEDAVLEMMGDKLDNETKMMKAVNKITSEFGVRIVQPFLSDKFIEFAKTIPIQHKITNKDDLMRKHIVRKLAISIGVPEVSALKQKKAMQYGSLIHKNLLKVKKTWNKDL</sequence>
<reference evidence="5" key="1">
    <citation type="submission" date="2016-12" db="EMBL/GenBank/DDBJ databases">
        <authorList>
            <person name="Herbold C."/>
        </authorList>
    </citation>
    <scope>NUCLEOTIDE SEQUENCE [LARGE SCALE GENOMIC DNA]</scope>
</reference>
<evidence type="ECO:0000256" key="2">
    <source>
        <dbReference type="ARBA" id="ARBA00022840"/>
    </source>
</evidence>
<dbReference type="GO" id="GO:0006529">
    <property type="term" value="P:asparagine biosynthetic process"/>
    <property type="evidence" value="ECO:0007669"/>
    <property type="project" value="InterPro"/>
</dbReference>
<evidence type="ECO:0000313" key="5">
    <source>
        <dbReference type="Proteomes" id="UP000232412"/>
    </source>
</evidence>
<dbReference type="Gene3D" id="3.40.50.620">
    <property type="entry name" value="HUPs"/>
    <property type="match status" value="1"/>
</dbReference>
<keyword evidence="1" id="KW-0547">Nucleotide-binding</keyword>
<feature type="domain" description="Asparagine synthetase" evidence="3">
    <location>
        <begin position="15"/>
        <end position="156"/>
    </location>
</feature>
<dbReference type="InterPro" id="IPR050795">
    <property type="entry name" value="Asn_Synthetase"/>
</dbReference>
<name>A0A2H1EGD5_9ARCH</name>
<dbReference type="Pfam" id="PF00733">
    <property type="entry name" value="Asn_synthase"/>
    <property type="match status" value="2"/>
</dbReference>
<dbReference type="SUPFAM" id="SSF52402">
    <property type="entry name" value="Adenine nucleotide alpha hydrolases-like"/>
    <property type="match status" value="1"/>
</dbReference>
<gene>
    <name evidence="4" type="ORF">NSIN_20474</name>
</gene>
<dbReference type="CDD" id="cd01991">
    <property type="entry name" value="Asn_synthase_B_C"/>
    <property type="match status" value="1"/>
</dbReference>
<evidence type="ECO:0000313" key="4">
    <source>
        <dbReference type="EMBL" id="SHO44904.1"/>
    </source>
</evidence>
<dbReference type="GO" id="GO:0004066">
    <property type="term" value="F:asparagine synthase (glutamine-hydrolyzing) activity"/>
    <property type="evidence" value="ECO:0007669"/>
    <property type="project" value="InterPro"/>
</dbReference>
<dbReference type="GO" id="GO:0005829">
    <property type="term" value="C:cytosol"/>
    <property type="evidence" value="ECO:0007669"/>
    <property type="project" value="TreeGrafter"/>
</dbReference>
<dbReference type="PANTHER" id="PTHR11772:SF2">
    <property type="entry name" value="ASPARAGINE SYNTHETASE [GLUTAMINE-HYDROLYZING]"/>
    <property type="match status" value="1"/>
</dbReference>
<accession>A0A2H1EGD5</accession>
<organism evidence="4 5">
    <name type="scientific">Nitrosotalea sinensis</name>
    <dbReference type="NCBI Taxonomy" id="1499975"/>
    <lineage>
        <taxon>Archaea</taxon>
        <taxon>Nitrososphaerota</taxon>
        <taxon>Nitrososphaeria</taxon>
        <taxon>Nitrosotaleales</taxon>
        <taxon>Nitrosotaleaceae</taxon>
        <taxon>Nitrosotalea</taxon>
    </lineage>
</organism>
<dbReference type="InterPro" id="IPR001962">
    <property type="entry name" value="Asn_synthase"/>
</dbReference>
<evidence type="ECO:0000259" key="3">
    <source>
        <dbReference type="Pfam" id="PF00733"/>
    </source>
</evidence>
<feature type="domain" description="Asparagine synthetase" evidence="3">
    <location>
        <begin position="175"/>
        <end position="247"/>
    </location>
</feature>
<dbReference type="EMBL" id="FRFC01000003">
    <property type="protein sequence ID" value="SHO44904.1"/>
    <property type="molecule type" value="Genomic_DNA"/>
</dbReference>
<dbReference type="Proteomes" id="UP000232412">
    <property type="component" value="Unassembled WGS sequence"/>
</dbReference>
<proteinExistence type="predicted"/>
<protein>
    <submittedName>
        <fullName evidence="4">Asparagine synthase</fullName>
    </submittedName>
</protein>
<dbReference type="InterPro" id="IPR014729">
    <property type="entry name" value="Rossmann-like_a/b/a_fold"/>
</dbReference>
<keyword evidence="2" id="KW-0067">ATP-binding</keyword>
<dbReference type="PANTHER" id="PTHR11772">
    <property type="entry name" value="ASPARAGINE SYNTHETASE"/>
    <property type="match status" value="1"/>
</dbReference>
<dbReference type="AlphaFoldDB" id="A0A2H1EGD5"/>
<evidence type="ECO:0000256" key="1">
    <source>
        <dbReference type="ARBA" id="ARBA00022741"/>
    </source>
</evidence>
<dbReference type="GO" id="GO:0005524">
    <property type="term" value="F:ATP binding"/>
    <property type="evidence" value="ECO:0007669"/>
    <property type="project" value="UniProtKB-KW"/>
</dbReference>
<keyword evidence="5" id="KW-1185">Reference proteome</keyword>